<evidence type="ECO:0000256" key="3">
    <source>
        <dbReference type="ARBA" id="ARBA00004749"/>
    </source>
</evidence>
<comment type="subunit">
    <text evidence="11">Component of the Ubi complex metabolon, which regroups five ubiquinone biosynthesis proteins (UbiE, UbiF, UbiG, UbiH and UbiI) and two accessory factors (UbiK and the lipid-binding protein UbiJ).</text>
</comment>
<organism evidence="13 14">
    <name type="scientific">Shewanella salipaludis</name>
    <dbReference type="NCBI Taxonomy" id="2723052"/>
    <lineage>
        <taxon>Bacteria</taxon>
        <taxon>Pseudomonadati</taxon>
        <taxon>Pseudomonadota</taxon>
        <taxon>Gammaproteobacteria</taxon>
        <taxon>Alteromonadales</taxon>
        <taxon>Shewanellaceae</taxon>
        <taxon>Shewanella</taxon>
    </lineage>
</organism>
<evidence type="ECO:0000256" key="2">
    <source>
        <dbReference type="ARBA" id="ARBA00004496"/>
    </source>
</evidence>
<accession>A0A972G1J4</accession>
<evidence type="ECO:0000256" key="4">
    <source>
        <dbReference type="ARBA" id="ARBA00005349"/>
    </source>
</evidence>
<comment type="caution">
    <text evidence="13">The sequence shown here is derived from an EMBL/GenBank/DDBJ whole genome shotgun (WGS) entry which is preliminary data.</text>
</comment>
<sequence length="403" mass="44221">MEGQAVTDEQTRSESQDVIIIGGGMVGAAAAIGLAQLGLRVTVVESRQPLTYDETQPLDVRVSAISIASEQLLERLGAMAALREMRNAPYLGLETWELEGCITAFHANQLEVSHLGHIIENRLIQLALWQQLQALANVRLCCPARVTAFARNLDGIDVSLDNGEVLGAKLLIGADGANSQVRQWAEIGVTGWDYAQSAMLINIATACPQQEVTWQQFTPKGPRSLLPLPGNHASLVWYDDAHRIAQLMQLGAKQLAQQIRLNFPARLDPDFEVLDRGSFALTRRHAQAYYKDNLVILGDAAHTINPLAGQGVNLGFKDVDALLAQVTDAMSQGVDWWDSRVLAGYQGRRYRDNQLMMTGMDLFYAGFSNDLLPLKLLRNGALKLANLDSPLKKQVLKYALGLN</sequence>
<dbReference type="GO" id="GO:0008682">
    <property type="term" value="F:3-demethoxyubiquinol 3-hydroxylase activity"/>
    <property type="evidence" value="ECO:0007669"/>
    <property type="project" value="TreeGrafter"/>
</dbReference>
<dbReference type="GO" id="GO:0005737">
    <property type="term" value="C:cytoplasm"/>
    <property type="evidence" value="ECO:0007669"/>
    <property type="project" value="UniProtKB-SubCell"/>
</dbReference>
<dbReference type="FunFam" id="3.50.50.60:FF:000048">
    <property type="entry name" value="2-octaprenyl-3-methyl-6-methoxy-1,4-benzoquinol hydroxylase"/>
    <property type="match status" value="1"/>
</dbReference>
<evidence type="ECO:0000256" key="10">
    <source>
        <dbReference type="ARBA" id="ARBA00023033"/>
    </source>
</evidence>
<dbReference type="Proteomes" id="UP000737113">
    <property type="component" value="Unassembled WGS sequence"/>
</dbReference>
<dbReference type="InterPro" id="IPR036188">
    <property type="entry name" value="FAD/NAD-bd_sf"/>
</dbReference>
<evidence type="ECO:0000256" key="7">
    <source>
        <dbReference type="ARBA" id="ARBA00022688"/>
    </source>
</evidence>
<dbReference type="NCBIfam" id="TIGR01988">
    <property type="entry name" value="Ubi-OHases"/>
    <property type="match status" value="1"/>
</dbReference>
<comment type="subcellular location">
    <subcellularLocation>
        <location evidence="2">Cytoplasm</location>
    </subcellularLocation>
</comment>
<keyword evidence="5" id="KW-0963">Cytoplasm</keyword>
<dbReference type="PANTHER" id="PTHR43876">
    <property type="entry name" value="UBIQUINONE BIOSYNTHESIS MONOOXYGENASE COQ6, MITOCHONDRIAL"/>
    <property type="match status" value="1"/>
</dbReference>
<dbReference type="GO" id="GO:0006744">
    <property type="term" value="P:ubiquinone biosynthetic process"/>
    <property type="evidence" value="ECO:0007669"/>
    <property type="project" value="UniProtKB-KW"/>
</dbReference>
<keyword evidence="8" id="KW-0274">FAD</keyword>
<evidence type="ECO:0000313" key="14">
    <source>
        <dbReference type="Proteomes" id="UP000737113"/>
    </source>
</evidence>
<dbReference type="Gene3D" id="3.50.50.60">
    <property type="entry name" value="FAD/NAD(P)-binding domain"/>
    <property type="match status" value="2"/>
</dbReference>
<evidence type="ECO:0000259" key="12">
    <source>
        <dbReference type="Pfam" id="PF01494"/>
    </source>
</evidence>
<keyword evidence="10" id="KW-0503">Monooxygenase</keyword>
<protein>
    <submittedName>
        <fullName evidence="13">FAD-binding protein</fullName>
    </submittedName>
</protein>
<evidence type="ECO:0000256" key="9">
    <source>
        <dbReference type="ARBA" id="ARBA00023002"/>
    </source>
</evidence>
<comment type="cofactor">
    <cofactor evidence="1">
        <name>FAD</name>
        <dbReference type="ChEBI" id="CHEBI:57692"/>
    </cofactor>
</comment>
<dbReference type="FunFam" id="3.50.50.60:FF:000021">
    <property type="entry name" value="Ubiquinone biosynthesis monooxygenase COQ6"/>
    <property type="match status" value="1"/>
</dbReference>
<evidence type="ECO:0000256" key="8">
    <source>
        <dbReference type="ARBA" id="ARBA00022827"/>
    </source>
</evidence>
<keyword evidence="6" id="KW-0285">Flavoprotein</keyword>
<dbReference type="EMBL" id="JAAXYH010000023">
    <property type="protein sequence ID" value="NMH67138.1"/>
    <property type="molecule type" value="Genomic_DNA"/>
</dbReference>
<evidence type="ECO:0000256" key="1">
    <source>
        <dbReference type="ARBA" id="ARBA00001974"/>
    </source>
</evidence>
<reference evidence="13" key="1">
    <citation type="submission" date="2020-04" db="EMBL/GenBank/DDBJ databases">
        <title>Description of Shewanella salipaludis sp. nov., isolated from a salt marsh.</title>
        <authorList>
            <person name="Park S."/>
            <person name="Yoon J.-H."/>
        </authorList>
    </citation>
    <scope>NUCLEOTIDE SEQUENCE</scope>
    <source>
        <strain evidence="13">SHSM-M6</strain>
    </source>
</reference>
<dbReference type="GO" id="GO:0110142">
    <property type="term" value="C:ubiquinone biosynthesis complex"/>
    <property type="evidence" value="ECO:0007669"/>
    <property type="project" value="UniProtKB-ARBA"/>
</dbReference>
<name>A0A972G1J4_9GAMM</name>
<keyword evidence="14" id="KW-1185">Reference proteome</keyword>
<evidence type="ECO:0000313" key="13">
    <source>
        <dbReference type="EMBL" id="NMH67138.1"/>
    </source>
</evidence>
<keyword evidence="7" id="KW-0831">Ubiquinone biosynthesis</keyword>
<dbReference type="InterPro" id="IPR002938">
    <property type="entry name" value="FAD-bd"/>
</dbReference>
<dbReference type="InterPro" id="IPR051205">
    <property type="entry name" value="UbiH/COQ6_monooxygenase"/>
</dbReference>
<keyword evidence="9" id="KW-0560">Oxidoreductase</keyword>
<dbReference type="InterPro" id="IPR010971">
    <property type="entry name" value="UbiH/COQ6"/>
</dbReference>
<dbReference type="PRINTS" id="PR00420">
    <property type="entry name" value="RNGMNOXGNASE"/>
</dbReference>
<dbReference type="Pfam" id="PF01494">
    <property type="entry name" value="FAD_binding_3"/>
    <property type="match status" value="1"/>
</dbReference>
<feature type="domain" description="FAD-binding" evidence="12">
    <location>
        <begin position="17"/>
        <end position="327"/>
    </location>
</feature>
<dbReference type="AlphaFoldDB" id="A0A972G1J4"/>
<evidence type="ECO:0000256" key="11">
    <source>
        <dbReference type="ARBA" id="ARBA00065734"/>
    </source>
</evidence>
<comment type="similarity">
    <text evidence="4">Belongs to the UbiH/COQ6 family.</text>
</comment>
<evidence type="ECO:0000256" key="5">
    <source>
        <dbReference type="ARBA" id="ARBA00022490"/>
    </source>
</evidence>
<proteinExistence type="inferred from homology"/>
<comment type="pathway">
    <text evidence="3">Cofactor biosynthesis; ubiquinone biosynthesis.</text>
</comment>
<dbReference type="PANTHER" id="PTHR43876:SF10">
    <property type="entry name" value="3-DEMETHOXYUBIQUINOL 3-HYDROXYLASE"/>
    <property type="match status" value="1"/>
</dbReference>
<dbReference type="GO" id="GO:0071949">
    <property type="term" value="F:FAD binding"/>
    <property type="evidence" value="ECO:0007669"/>
    <property type="project" value="InterPro"/>
</dbReference>
<gene>
    <name evidence="13" type="ORF">HC757_18485</name>
</gene>
<dbReference type="SUPFAM" id="SSF51905">
    <property type="entry name" value="FAD/NAD(P)-binding domain"/>
    <property type="match status" value="1"/>
</dbReference>
<evidence type="ECO:0000256" key="6">
    <source>
        <dbReference type="ARBA" id="ARBA00022630"/>
    </source>
</evidence>